<dbReference type="InterPro" id="IPR036877">
    <property type="entry name" value="SUI1_dom_sf"/>
</dbReference>
<dbReference type="InterPro" id="IPR001950">
    <property type="entry name" value="SUI1"/>
</dbReference>
<keyword evidence="4" id="KW-1185">Reference proteome</keyword>
<organism evidence="3 4">
    <name type="scientific">Cichlidogyrus casuarinus</name>
    <dbReference type="NCBI Taxonomy" id="1844966"/>
    <lineage>
        <taxon>Eukaryota</taxon>
        <taxon>Metazoa</taxon>
        <taxon>Spiralia</taxon>
        <taxon>Lophotrochozoa</taxon>
        <taxon>Platyhelminthes</taxon>
        <taxon>Monogenea</taxon>
        <taxon>Monopisthocotylea</taxon>
        <taxon>Dactylogyridea</taxon>
        <taxon>Ancyrocephalidae</taxon>
        <taxon>Cichlidogyrus</taxon>
    </lineage>
</organism>
<dbReference type="Gene3D" id="3.30.780.10">
    <property type="entry name" value="SUI1-like domain"/>
    <property type="match status" value="1"/>
</dbReference>
<dbReference type="InterPro" id="IPR050318">
    <property type="entry name" value="DENR/SUI1_TIF"/>
</dbReference>
<dbReference type="InterPro" id="IPR048517">
    <property type="entry name" value="DENR_N"/>
</dbReference>
<sequence length="178" mass="19897">MATAYEFLVPSGPLEGLEYPLNVTYCGYCTMPIEYCEYSGTKAECQAWQQEHLTNEMRSLDMEEGDTEEGKKKRQSRGGKGSGPSKKVSLKEISVFRSARGNAYTTSIMGCKSCPEIEIKAFASLLGKKFCCGSSYVKANDEILIQGSFKDDVIQMMHKQYPTLKDVIRDLGDKKRPN</sequence>
<evidence type="ECO:0000313" key="3">
    <source>
        <dbReference type="EMBL" id="KAL3315824.1"/>
    </source>
</evidence>
<feature type="domain" description="SUI1" evidence="2">
    <location>
        <begin position="100"/>
        <end position="161"/>
    </location>
</feature>
<accession>A0ABD2Q8D0</accession>
<dbReference type="Proteomes" id="UP001626550">
    <property type="component" value="Unassembled WGS sequence"/>
</dbReference>
<evidence type="ECO:0000256" key="1">
    <source>
        <dbReference type="SAM" id="MobiDB-lite"/>
    </source>
</evidence>
<evidence type="ECO:0000259" key="2">
    <source>
        <dbReference type="PROSITE" id="PS50296"/>
    </source>
</evidence>
<protein>
    <recommendedName>
        <fullName evidence="2">SUI1 domain-containing protein</fullName>
    </recommendedName>
</protein>
<dbReference type="PROSITE" id="PS50296">
    <property type="entry name" value="SUI1"/>
    <property type="match status" value="1"/>
</dbReference>
<gene>
    <name evidence="3" type="ORF">Ciccas_005536</name>
</gene>
<dbReference type="Pfam" id="PF21023">
    <property type="entry name" value="DENR_N"/>
    <property type="match status" value="1"/>
</dbReference>
<evidence type="ECO:0000313" key="4">
    <source>
        <dbReference type="Proteomes" id="UP001626550"/>
    </source>
</evidence>
<dbReference type="EMBL" id="JBJKFK010000657">
    <property type="protein sequence ID" value="KAL3315824.1"/>
    <property type="molecule type" value="Genomic_DNA"/>
</dbReference>
<comment type="caution">
    <text evidence="3">The sequence shown here is derived from an EMBL/GenBank/DDBJ whole genome shotgun (WGS) entry which is preliminary data.</text>
</comment>
<reference evidence="3 4" key="1">
    <citation type="submission" date="2024-11" db="EMBL/GenBank/DDBJ databases">
        <title>Adaptive evolution of stress response genes in parasites aligns with host niche diversity.</title>
        <authorList>
            <person name="Hahn C."/>
            <person name="Resl P."/>
        </authorList>
    </citation>
    <scope>NUCLEOTIDE SEQUENCE [LARGE SCALE GENOMIC DNA]</scope>
    <source>
        <strain evidence="3">EGGRZ-B1_66</strain>
        <tissue evidence="3">Body</tissue>
    </source>
</reference>
<proteinExistence type="predicted"/>
<dbReference type="PANTHER" id="PTHR12789">
    <property type="entry name" value="DENSITY-REGULATED PROTEIN HOMOLOG"/>
    <property type="match status" value="1"/>
</dbReference>
<dbReference type="PANTHER" id="PTHR12789:SF0">
    <property type="entry name" value="DENSITY-REGULATED PROTEIN"/>
    <property type="match status" value="1"/>
</dbReference>
<dbReference type="Pfam" id="PF01253">
    <property type="entry name" value="SUI1"/>
    <property type="match status" value="1"/>
</dbReference>
<dbReference type="AlphaFoldDB" id="A0ABD2Q8D0"/>
<dbReference type="SUPFAM" id="SSF55159">
    <property type="entry name" value="eIF1-like"/>
    <property type="match status" value="1"/>
</dbReference>
<name>A0ABD2Q8D0_9PLAT</name>
<feature type="region of interest" description="Disordered" evidence="1">
    <location>
        <begin position="59"/>
        <end position="88"/>
    </location>
</feature>